<dbReference type="Pfam" id="PF13561">
    <property type="entry name" value="adh_short_C2"/>
    <property type="match status" value="1"/>
</dbReference>
<dbReference type="InterPro" id="IPR036291">
    <property type="entry name" value="NAD(P)-bd_dom_sf"/>
</dbReference>
<protein>
    <recommendedName>
        <fullName evidence="8">Enoyl-[acyl-carrier-protein] reductase [NADH]</fullName>
        <ecNumber evidence="8">1.3.1.9</ecNumber>
    </recommendedName>
</protein>
<feature type="binding site" evidence="11">
    <location>
        <position position="39"/>
    </location>
    <ligand>
        <name>NAD(+)</name>
        <dbReference type="ChEBI" id="CHEBI:57540"/>
    </ligand>
</feature>
<proteinExistence type="inferred from homology"/>
<evidence type="ECO:0000256" key="10">
    <source>
        <dbReference type="PIRSR" id="PIRSR000094-2"/>
    </source>
</evidence>
<evidence type="ECO:0000256" key="4">
    <source>
        <dbReference type="ARBA" id="ARBA00022832"/>
    </source>
</evidence>
<evidence type="ECO:0000256" key="2">
    <source>
        <dbReference type="ARBA" id="ARBA00009233"/>
    </source>
</evidence>
<dbReference type="SUPFAM" id="SSF51735">
    <property type="entry name" value="NAD(P)-binding Rossmann-fold domains"/>
    <property type="match status" value="1"/>
</dbReference>
<evidence type="ECO:0000256" key="9">
    <source>
        <dbReference type="PIRSR" id="PIRSR000094-1"/>
    </source>
</evidence>
<comment type="catalytic activity">
    <reaction evidence="8">
        <text>a 2,3-saturated acyl-[ACP] + NAD(+) = a (2E)-enoyl-[ACP] + NADH + H(+)</text>
        <dbReference type="Rhea" id="RHEA:10240"/>
        <dbReference type="Rhea" id="RHEA-COMP:9925"/>
        <dbReference type="Rhea" id="RHEA-COMP:9926"/>
        <dbReference type="ChEBI" id="CHEBI:15378"/>
        <dbReference type="ChEBI" id="CHEBI:57540"/>
        <dbReference type="ChEBI" id="CHEBI:57945"/>
        <dbReference type="ChEBI" id="CHEBI:78784"/>
        <dbReference type="ChEBI" id="CHEBI:78785"/>
        <dbReference type="EC" id="1.3.1.9"/>
    </reaction>
</comment>
<keyword evidence="5 8" id="KW-0560">Oxidoreductase</keyword>
<feature type="active site" description="Proton acceptor" evidence="9">
    <location>
        <position position="145"/>
    </location>
</feature>
<gene>
    <name evidence="12" type="ORF">SCABRO_02172</name>
</gene>
<feature type="active site" description="Proton acceptor" evidence="9">
    <location>
        <position position="155"/>
    </location>
</feature>
<dbReference type="FunFam" id="1.10.8.400:FF:000001">
    <property type="entry name" value="Enoyl-[acyl-carrier-protein] reductase [NADH]"/>
    <property type="match status" value="1"/>
</dbReference>
<dbReference type="EC" id="1.3.1.9" evidence="8"/>
<keyword evidence="3 8" id="KW-0444">Lipid biosynthesis</keyword>
<evidence type="ECO:0000256" key="7">
    <source>
        <dbReference type="ARBA" id="ARBA00023160"/>
    </source>
</evidence>
<dbReference type="EMBL" id="JRYO01000152">
    <property type="protein sequence ID" value="KHE92121.1"/>
    <property type="molecule type" value="Genomic_DNA"/>
</dbReference>
<organism evidence="12 13">
    <name type="scientific">Candidatus Scalindua brodae</name>
    <dbReference type="NCBI Taxonomy" id="237368"/>
    <lineage>
        <taxon>Bacteria</taxon>
        <taxon>Pseudomonadati</taxon>
        <taxon>Planctomycetota</taxon>
        <taxon>Candidatus Brocadiia</taxon>
        <taxon>Candidatus Brocadiales</taxon>
        <taxon>Candidatus Scalinduaceae</taxon>
        <taxon>Candidatus Scalindua</taxon>
    </lineage>
</organism>
<keyword evidence="4" id="KW-0276">Fatty acid metabolism</keyword>
<dbReference type="Proteomes" id="UP000030652">
    <property type="component" value="Unassembled WGS sequence"/>
</dbReference>
<evidence type="ECO:0000256" key="8">
    <source>
        <dbReference type="PIRNR" id="PIRNR000094"/>
    </source>
</evidence>
<feature type="binding site" evidence="11">
    <location>
        <position position="162"/>
    </location>
    <ligand>
        <name>NAD(+)</name>
        <dbReference type="ChEBI" id="CHEBI:57540"/>
    </ligand>
</feature>
<dbReference type="GO" id="GO:0004318">
    <property type="term" value="F:enoyl-[acyl-carrier-protein] reductase (NADH) activity"/>
    <property type="evidence" value="ECO:0007669"/>
    <property type="project" value="UniProtKB-EC"/>
</dbReference>
<dbReference type="GO" id="GO:0006633">
    <property type="term" value="P:fatty acid biosynthetic process"/>
    <property type="evidence" value="ECO:0007669"/>
    <property type="project" value="UniProtKB-KW"/>
</dbReference>
<dbReference type="PIRSF" id="PIRSF000094">
    <property type="entry name" value="Enoyl-ACP_rdct"/>
    <property type="match status" value="1"/>
</dbReference>
<keyword evidence="8 11" id="KW-0520">NAD</keyword>
<comment type="similarity">
    <text evidence="2 8">Belongs to the short-chain dehydrogenases/reductases (SDR) family. FabI subfamily.</text>
</comment>
<dbReference type="AlphaFoldDB" id="A0A0B0EJB5"/>
<dbReference type="PATRIC" id="fig|237368.3.peg.2346"/>
<accession>A0A0B0EJB5</accession>
<dbReference type="Gene3D" id="1.10.8.400">
    <property type="entry name" value="Enoyl acyl carrier protein reductase"/>
    <property type="match status" value="1"/>
</dbReference>
<feature type="binding site" evidence="11">
    <location>
        <begin position="63"/>
        <end position="64"/>
    </location>
    <ligand>
        <name>NAD(+)</name>
        <dbReference type="ChEBI" id="CHEBI:57540"/>
    </ligand>
</feature>
<dbReference type="eggNOG" id="COG0623">
    <property type="taxonomic scope" value="Bacteria"/>
</dbReference>
<evidence type="ECO:0000256" key="11">
    <source>
        <dbReference type="PIRSR" id="PIRSR000094-3"/>
    </source>
</evidence>
<comment type="pathway">
    <text evidence="1">Lipid metabolism; fatty acid biosynthesis.</text>
</comment>
<keyword evidence="7 8" id="KW-0275">Fatty acid biosynthesis</keyword>
<dbReference type="InterPro" id="IPR002347">
    <property type="entry name" value="SDR_fam"/>
</dbReference>
<name>A0A0B0EJB5_9BACT</name>
<evidence type="ECO:0000256" key="6">
    <source>
        <dbReference type="ARBA" id="ARBA00023098"/>
    </source>
</evidence>
<comment type="caution">
    <text evidence="12">The sequence shown here is derived from an EMBL/GenBank/DDBJ whole genome shotgun (WGS) entry which is preliminary data.</text>
</comment>
<dbReference type="CDD" id="cd05372">
    <property type="entry name" value="ENR_SDR"/>
    <property type="match status" value="1"/>
</dbReference>
<keyword evidence="6" id="KW-0443">Lipid metabolism</keyword>
<sequence>MLLQDKTILIANISGKRSTGWAIAQSLAKQGAKVAYTYQNERFGNEVRQLFEPLDAIDLGECDVTSDEDIDKLFERLGNNVDSLDGLIHTPAFAKEEDLSNGFINTSRDGFKLALDISCYSLIALCRSALPLMEVCGGAVIALSYIGGEKAVKNYNVMGVAKAALESSIRYLAVDLGPKNIRVNAISAGPMRTLAARGLKNFSDMYEGMKEKAPLKRNITTSEVGDTATFLCSELASGITGEILHVDAGYHAVGV</sequence>
<dbReference type="PANTHER" id="PTHR43159">
    <property type="entry name" value="ENOYL-[ACYL-CARRIER-PROTEIN] REDUCTASE"/>
    <property type="match status" value="1"/>
</dbReference>
<dbReference type="PRINTS" id="PR00081">
    <property type="entry name" value="GDHRDH"/>
</dbReference>
<evidence type="ECO:0000313" key="13">
    <source>
        <dbReference type="Proteomes" id="UP000030652"/>
    </source>
</evidence>
<evidence type="ECO:0000256" key="3">
    <source>
        <dbReference type="ARBA" id="ARBA00022516"/>
    </source>
</evidence>
<dbReference type="Gene3D" id="3.40.50.720">
    <property type="entry name" value="NAD(P)-binding Rossmann-like Domain"/>
    <property type="match status" value="1"/>
</dbReference>
<dbReference type="PANTHER" id="PTHR43159:SF2">
    <property type="entry name" value="ENOYL-[ACYL-CARRIER-PROTEIN] REDUCTASE [NADH], CHLOROPLASTIC"/>
    <property type="match status" value="1"/>
</dbReference>
<evidence type="ECO:0000256" key="5">
    <source>
        <dbReference type="ARBA" id="ARBA00023002"/>
    </source>
</evidence>
<dbReference type="InterPro" id="IPR014358">
    <property type="entry name" value="Enoyl-ACP_Rdtase_NADH"/>
</dbReference>
<feature type="binding site" evidence="10">
    <location>
        <position position="94"/>
    </location>
    <ligand>
        <name>substrate</name>
    </ligand>
</feature>
<evidence type="ECO:0000313" key="12">
    <source>
        <dbReference type="EMBL" id="KHE92121.1"/>
    </source>
</evidence>
<evidence type="ECO:0000256" key="1">
    <source>
        <dbReference type="ARBA" id="ARBA00005194"/>
    </source>
</evidence>
<reference evidence="12 13" key="1">
    <citation type="submission" date="2014-10" db="EMBL/GenBank/DDBJ databases">
        <title>Draft genome of anammox bacterium scalindua brodae, obtained using differential coverage binning of sequence data from two enrichment reactors.</title>
        <authorList>
            <person name="Speth D.R."/>
            <person name="Russ L."/>
            <person name="Kartal B."/>
            <person name="Op den Camp H.J."/>
            <person name="Dutilh B.E."/>
            <person name="Jetten M.S."/>
        </authorList>
    </citation>
    <scope>NUCLEOTIDE SEQUENCE [LARGE SCALE GENOMIC DNA]</scope>
    <source>
        <strain evidence="12">RU1</strain>
    </source>
</reference>